<reference evidence="2 3" key="1">
    <citation type="submission" date="2020-02" db="EMBL/GenBank/DDBJ databases">
        <authorList>
            <person name="Yang Z."/>
        </authorList>
    </citation>
    <scope>NUCLEOTIDE SEQUENCE [LARGE SCALE GENOMIC DNA]</scope>
    <source>
        <strain evidence="2 3">HX-7-9</strain>
    </source>
</reference>
<sequence length="48" mass="5212">MKSKIPTLLPFGQAASIVPTPNPARPHARPTPPRATALPVRHRIGRHT</sequence>
<organism evidence="2 3">
    <name type="scientific">Crenobacter caeni</name>
    <dbReference type="NCBI Taxonomy" id="2705474"/>
    <lineage>
        <taxon>Bacteria</taxon>
        <taxon>Pseudomonadati</taxon>
        <taxon>Pseudomonadota</taxon>
        <taxon>Betaproteobacteria</taxon>
        <taxon>Neisseriales</taxon>
        <taxon>Neisseriaceae</taxon>
        <taxon>Crenobacter</taxon>
    </lineage>
</organism>
<feature type="region of interest" description="Disordered" evidence="1">
    <location>
        <begin position="1"/>
        <end position="48"/>
    </location>
</feature>
<dbReference type="Proteomes" id="UP000482578">
    <property type="component" value="Unassembled WGS sequence"/>
</dbReference>
<evidence type="ECO:0000256" key="1">
    <source>
        <dbReference type="SAM" id="MobiDB-lite"/>
    </source>
</evidence>
<comment type="caution">
    <text evidence="2">The sequence shown here is derived from an EMBL/GenBank/DDBJ whole genome shotgun (WGS) entry which is preliminary data.</text>
</comment>
<evidence type="ECO:0000313" key="3">
    <source>
        <dbReference type="Proteomes" id="UP000482578"/>
    </source>
</evidence>
<protein>
    <submittedName>
        <fullName evidence="2">Uncharacterized protein</fullName>
    </submittedName>
</protein>
<dbReference type="AlphaFoldDB" id="A0A6B2KUP5"/>
<proteinExistence type="predicted"/>
<dbReference type="EMBL" id="JAAGAA010000012">
    <property type="protein sequence ID" value="NDV13729.1"/>
    <property type="molecule type" value="Genomic_DNA"/>
</dbReference>
<evidence type="ECO:0000313" key="2">
    <source>
        <dbReference type="EMBL" id="NDV13729.1"/>
    </source>
</evidence>
<dbReference type="RefSeq" id="WP_163316962.1">
    <property type="nucleotide sequence ID" value="NZ_JAAGAA010000012.1"/>
</dbReference>
<gene>
    <name evidence="2" type="ORF">GZH52_13160</name>
</gene>
<keyword evidence="3" id="KW-1185">Reference proteome</keyword>
<name>A0A6B2KUP5_9NEIS</name>
<accession>A0A6B2KUP5</accession>
<feature type="compositionally biased region" description="Pro residues" evidence="1">
    <location>
        <begin position="20"/>
        <end position="33"/>
    </location>
</feature>